<dbReference type="GO" id="GO:0055120">
    <property type="term" value="C:striated muscle dense body"/>
    <property type="evidence" value="ECO:0007669"/>
    <property type="project" value="TreeGrafter"/>
</dbReference>
<feature type="transmembrane region" description="Helical" evidence="2">
    <location>
        <begin position="539"/>
        <end position="559"/>
    </location>
</feature>
<evidence type="ECO:0000256" key="1">
    <source>
        <dbReference type="ARBA" id="ARBA00009172"/>
    </source>
</evidence>
<evidence type="ECO:0000313" key="4">
    <source>
        <dbReference type="RefSeq" id="XP_030379378.1"/>
    </source>
</evidence>
<dbReference type="GeneID" id="115627743"/>
<feature type="transmembrane region" description="Helical" evidence="2">
    <location>
        <begin position="729"/>
        <end position="746"/>
    </location>
</feature>
<feature type="transmembrane region" description="Helical" evidence="2">
    <location>
        <begin position="571"/>
        <end position="593"/>
    </location>
</feature>
<name>A0A6J2TW47_DROLE</name>
<keyword evidence="2" id="KW-0472">Membrane</keyword>
<sequence>MGSLPNLHELEEAERKREKRREYELLLEQRARDTSRERERLSMFAQQRKQSSYNAYIMAGLGIGGGSLSLTATASTGTNSAAGNGNGTTDTGNSNGTAAAISVFSKVAPPIGNTATTTLSGFAMLGLAAKKHSHTHPFHQHSHQHQHHQHHRHSLTTRHRVLRTRSSTGAQNVWDEQMMEHLSAYSPISTRSHRINPVSSYQVQAALAASRRRESINSSIGATSIRRLISLNSRNCRHKVPAHVRQKAWRHFSCLTIAHGLMSAVLLPVLALQGSNSVWHHREQWLPVGPSIGSLLLSVLFLLAAGTSLVVVRLIRRYDYTSLLAASYLAISFFLVSHFYTSIFTLLPAYMLLGLSLGIATSCKVALIVHFGGKLSCSQHECTMSAAQPVDGVLYDEHKMFCNRDQKVRRLARWFRVSQDLGLILGALVASLVLVCTARDWNCFESGGLTAYATNNETAAQIWPRLEDYYNRNEHGERICGADMCPLRRSQMPSSVAIVSSFNGSISNSSSSVIYSPSSRSIYASFIESSGRTGANSLIGIYLFLSLGSLVLTLAIGKIQATFRQERVKDVADTLLYAGPLAYFVGTEQAYMLGDFLRAFVSCSLGISMVAGALIGMGLMQLIVSCTLSMLLRHTKRIVVILAGFFFHSCLLLALSSWKPSSDDSALFYVIAASWGACNGMWETLLLALVTLNHVNQVTEVTASLQALRFLGLGVTFAAHGFLCESAKIIALVILLVISVPPYAMLEIRLEAQRKATLISL</sequence>
<feature type="transmembrane region" description="Helical" evidence="2">
    <location>
        <begin position="252"/>
        <end position="272"/>
    </location>
</feature>
<dbReference type="PANTHER" id="PTHR19444">
    <property type="entry name" value="UNC-93 RELATED"/>
    <property type="match status" value="1"/>
</dbReference>
<feature type="transmembrane region" description="Helical" evidence="2">
    <location>
        <begin position="599"/>
        <end position="626"/>
    </location>
</feature>
<feature type="transmembrane region" description="Helical" evidence="2">
    <location>
        <begin position="292"/>
        <end position="315"/>
    </location>
</feature>
<dbReference type="OrthoDB" id="10010517at2759"/>
<dbReference type="PANTHER" id="PTHR19444:SF11">
    <property type="entry name" value="UNC93-LIKE PROTEIN"/>
    <property type="match status" value="1"/>
</dbReference>
<protein>
    <submittedName>
        <fullName evidence="4">UNC93-like protein</fullName>
    </submittedName>
</protein>
<evidence type="ECO:0000256" key="2">
    <source>
        <dbReference type="SAM" id="Phobius"/>
    </source>
</evidence>
<keyword evidence="3" id="KW-1185">Reference proteome</keyword>
<dbReference type="Proteomes" id="UP000504634">
    <property type="component" value="Unplaced"/>
</dbReference>
<feature type="transmembrane region" description="Helical" evidence="2">
    <location>
        <begin position="347"/>
        <end position="369"/>
    </location>
</feature>
<dbReference type="GO" id="GO:0043266">
    <property type="term" value="P:regulation of potassium ion transport"/>
    <property type="evidence" value="ECO:0007669"/>
    <property type="project" value="TreeGrafter"/>
</dbReference>
<gene>
    <name evidence="4" type="primary">LOC115627743</name>
</gene>
<reference evidence="4" key="1">
    <citation type="submission" date="2025-08" db="UniProtKB">
        <authorList>
            <consortium name="RefSeq"/>
        </authorList>
    </citation>
    <scope>IDENTIFICATION</scope>
    <source>
        <strain evidence="4">11010-0011.00</strain>
        <tissue evidence="4">Whole body</tissue>
    </source>
</reference>
<dbReference type="GO" id="GO:0005886">
    <property type="term" value="C:plasma membrane"/>
    <property type="evidence" value="ECO:0007669"/>
    <property type="project" value="TreeGrafter"/>
</dbReference>
<keyword evidence="2" id="KW-0812">Transmembrane</keyword>
<keyword evidence="2" id="KW-1133">Transmembrane helix</keyword>
<dbReference type="AlphaFoldDB" id="A0A6J2TW47"/>
<dbReference type="GO" id="GO:0015459">
    <property type="term" value="F:potassium channel regulator activity"/>
    <property type="evidence" value="ECO:0007669"/>
    <property type="project" value="TreeGrafter"/>
</dbReference>
<dbReference type="SUPFAM" id="SSF103473">
    <property type="entry name" value="MFS general substrate transporter"/>
    <property type="match status" value="2"/>
</dbReference>
<organism evidence="3 4">
    <name type="scientific">Drosophila lebanonensis</name>
    <name type="common">Fruit fly</name>
    <name type="synonym">Scaptodrosophila lebanonensis</name>
    <dbReference type="NCBI Taxonomy" id="7225"/>
    <lineage>
        <taxon>Eukaryota</taxon>
        <taxon>Metazoa</taxon>
        <taxon>Ecdysozoa</taxon>
        <taxon>Arthropoda</taxon>
        <taxon>Hexapoda</taxon>
        <taxon>Insecta</taxon>
        <taxon>Pterygota</taxon>
        <taxon>Neoptera</taxon>
        <taxon>Endopterygota</taxon>
        <taxon>Diptera</taxon>
        <taxon>Brachycera</taxon>
        <taxon>Muscomorpha</taxon>
        <taxon>Ephydroidea</taxon>
        <taxon>Drosophilidae</taxon>
        <taxon>Scaptodrosophila</taxon>
    </lineage>
</organism>
<feature type="transmembrane region" description="Helical" evidence="2">
    <location>
        <begin position="667"/>
        <end position="692"/>
    </location>
</feature>
<dbReference type="RefSeq" id="XP_030379378.1">
    <property type="nucleotide sequence ID" value="XM_030523518.1"/>
</dbReference>
<accession>A0A6J2TW47</accession>
<feature type="transmembrane region" description="Helical" evidence="2">
    <location>
        <begin position="638"/>
        <end position="655"/>
    </location>
</feature>
<dbReference type="InterPro" id="IPR051951">
    <property type="entry name" value="UNC-93_regulatory"/>
</dbReference>
<feature type="transmembrane region" description="Helical" evidence="2">
    <location>
        <begin position="322"/>
        <end position="341"/>
    </location>
</feature>
<comment type="similarity">
    <text evidence="1">Belongs to the unc-93 family.</text>
</comment>
<proteinExistence type="inferred from homology"/>
<dbReference type="InterPro" id="IPR036259">
    <property type="entry name" value="MFS_trans_sf"/>
</dbReference>
<feature type="transmembrane region" description="Helical" evidence="2">
    <location>
        <begin position="414"/>
        <end position="435"/>
    </location>
</feature>
<feature type="transmembrane region" description="Helical" evidence="2">
    <location>
        <begin position="704"/>
        <end position="723"/>
    </location>
</feature>
<evidence type="ECO:0000313" key="3">
    <source>
        <dbReference type="Proteomes" id="UP000504634"/>
    </source>
</evidence>
<dbReference type="GO" id="GO:0006937">
    <property type="term" value="P:regulation of muscle contraction"/>
    <property type="evidence" value="ECO:0007669"/>
    <property type="project" value="TreeGrafter"/>
</dbReference>